<dbReference type="EMBL" id="UYRV01118555">
    <property type="protein sequence ID" value="VDN31225.1"/>
    <property type="molecule type" value="Genomic_DNA"/>
</dbReference>
<evidence type="ECO:0000313" key="1">
    <source>
        <dbReference type="EMBL" id="VDN31225.1"/>
    </source>
</evidence>
<protein>
    <submittedName>
        <fullName evidence="1">Uncharacterized protein</fullName>
    </submittedName>
</protein>
<reference evidence="1 2" key="1">
    <citation type="submission" date="2018-11" db="EMBL/GenBank/DDBJ databases">
        <authorList>
            <consortium name="Pathogen Informatics"/>
        </authorList>
    </citation>
    <scope>NUCLEOTIDE SEQUENCE [LARGE SCALE GENOMIC DNA]</scope>
</reference>
<organism evidence="1 2">
    <name type="scientific">Cylicostephanus goldi</name>
    <name type="common">Nematode worm</name>
    <dbReference type="NCBI Taxonomy" id="71465"/>
    <lineage>
        <taxon>Eukaryota</taxon>
        <taxon>Metazoa</taxon>
        <taxon>Ecdysozoa</taxon>
        <taxon>Nematoda</taxon>
        <taxon>Chromadorea</taxon>
        <taxon>Rhabditida</taxon>
        <taxon>Rhabditina</taxon>
        <taxon>Rhabditomorpha</taxon>
        <taxon>Strongyloidea</taxon>
        <taxon>Strongylidae</taxon>
        <taxon>Cylicostephanus</taxon>
    </lineage>
</organism>
<accession>A0A3P7MNP3</accession>
<keyword evidence="2" id="KW-1185">Reference proteome</keyword>
<dbReference type="AlphaFoldDB" id="A0A3P7MNP3"/>
<name>A0A3P7MNP3_CYLGO</name>
<sequence>MDFWLQFNELQDQIAKSKRLNVVDGIRSKVALDVDVKCPTHIVLPLNQCSDQLIVVESDGLCLKNTFKPMSQVDDVFQKNCIDSDYGYDTSVDCLLDCAKAVLKEVRAYEGQRMVMPLRKEDQVRLFAYIFFPSSFSYYSHTILKHMRTTLSCTVSNKGRMFGRSCLKRWDLYLGGHKR</sequence>
<dbReference type="OrthoDB" id="5848031at2759"/>
<gene>
    <name evidence="1" type="ORF">CGOC_LOCUS11757</name>
</gene>
<evidence type="ECO:0000313" key="2">
    <source>
        <dbReference type="Proteomes" id="UP000271889"/>
    </source>
</evidence>
<dbReference type="Proteomes" id="UP000271889">
    <property type="component" value="Unassembled WGS sequence"/>
</dbReference>
<proteinExistence type="predicted"/>